<gene>
    <name evidence="1" type="ORF">RHMOL_Rhmol09G0016400</name>
</gene>
<evidence type="ECO:0000313" key="1">
    <source>
        <dbReference type="EMBL" id="KAI8537343.1"/>
    </source>
</evidence>
<dbReference type="EMBL" id="CM046396">
    <property type="protein sequence ID" value="KAI8537343.1"/>
    <property type="molecule type" value="Genomic_DNA"/>
</dbReference>
<name>A0ACC0MAJ4_RHOML</name>
<reference evidence="1" key="1">
    <citation type="submission" date="2022-02" db="EMBL/GenBank/DDBJ databases">
        <title>Plant Genome Project.</title>
        <authorList>
            <person name="Zhang R.-G."/>
        </authorList>
    </citation>
    <scope>NUCLEOTIDE SEQUENCE</scope>
    <source>
        <strain evidence="1">AT1</strain>
    </source>
</reference>
<sequence>MYMAKCEGVLKKVKKLELKGTQKNKINSERIPALEEILLDVYAVCHPKPIDYFNRKDLVRVFNAMAKEIYGNSDDIPVVEEFGSFLMDIFSPKSDLDLSVNFTNKDGDFPQEKKIQSLRKFAKKLYALRRKGHLSSVQPILSANVPILKIVDRGTGIECDISIENRDGILKSQIVRMISSIDGRFQKLCFLMKAWAKAHGINSSRDRTLNSLSIISLVAFHLQTRDPPILPPFSAIFEDGIDSAAVGKMINNLLDFGKMNKESLGELFITLLVKLASVEKLWPKGLCASIYEGSWIFKKWESTSKKKPDSKFGCISVEDFTDRSLNVARVVGKKQVEKINKLINRSIYYVSAFMDGQIQGSKLRALLFGSECIPALENRSTTNVDRKTVDSHLSLDPTMTKKMRIIGGWGGPERTTPITLTKIVHWGGPPMKGWDGTIIESWKGEGVSLHLDQIQPNTVQSTIVWRGPPVEGWRGQNESMHLDQISTVVSSGIQHESMHLDQIQRKAVQSVVVWRGPPVKGWGGEHESIHLDQIQQKPVPSTTVRRGPPVKGWGGEHESIHLDQTPQTAVQSTVVWRGTPVEGWGEKHVSVEGWGEKHVSVHFGRVKSKGKQSIVVWGGTPVEGWGPKHVSTQLDQIQPKGLQATEGWGGIQQATLPEPIRSNGTQSADGWGQWGGDNASCSSTEHLSVPAKKRIGIRKSSRQEPNTRRRLRSKGYRNL</sequence>
<accession>A0ACC0MAJ4</accession>
<comment type="caution">
    <text evidence="1">The sequence shown here is derived from an EMBL/GenBank/DDBJ whole genome shotgun (WGS) entry which is preliminary data.</text>
</comment>
<keyword evidence="2" id="KW-1185">Reference proteome</keyword>
<dbReference type="Proteomes" id="UP001062846">
    <property type="component" value="Chromosome 9"/>
</dbReference>
<protein>
    <submittedName>
        <fullName evidence="1">Uncharacterized protein</fullName>
    </submittedName>
</protein>
<evidence type="ECO:0000313" key="2">
    <source>
        <dbReference type="Proteomes" id="UP001062846"/>
    </source>
</evidence>
<organism evidence="1 2">
    <name type="scientific">Rhododendron molle</name>
    <name type="common">Chinese azalea</name>
    <name type="synonym">Azalea mollis</name>
    <dbReference type="NCBI Taxonomy" id="49168"/>
    <lineage>
        <taxon>Eukaryota</taxon>
        <taxon>Viridiplantae</taxon>
        <taxon>Streptophyta</taxon>
        <taxon>Embryophyta</taxon>
        <taxon>Tracheophyta</taxon>
        <taxon>Spermatophyta</taxon>
        <taxon>Magnoliopsida</taxon>
        <taxon>eudicotyledons</taxon>
        <taxon>Gunneridae</taxon>
        <taxon>Pentapetalae</taxon>
        <taxon>asterids</taxon>
        <taxon>Ericales</taxon>
        <taxon>Ericaceae</taxon>
        <taxon>Ericoideae</taxon>
        <taxon>Rhodoreae</taxon>
        <taxon>Rhododendron</taxon>
    </lineage>
</organism>
<proteinExistence type="predicted"/>